<sequence length="156" mass="17603">MLNQHNLVIFLALLMCQKGWSQLEANRRLPLGEQNQAIPLHIREAFPYHVSVTDPGKYLVTWNLAPGHYLYGHAFQFKLIQGQGDLELPVDFKLPQGLEKSDEFFGDIEAFYGNISVSLSLPTVPRPEAQLVIEYQGCADWGFCYPPQSDSQALVP</sequence>
<dbReference type="EMBL" id="GU474835">
    <property type="protein sequence ID" value="ADI16362.1"/>
    <property type="molecule type" value="Genomic_DNA"/>
</dbReference>
<dbReference type="GO" id="GO:0045454">
    <property type="term" value="P:cell redox homeostasis"/>
    <property type="evidence" value="ECO:0007669"/>
    <property type="project" value="TreeGrafter"/>
</dbReference>
<dbReference type="Pfam" id="PF11412">
    <property type="entry name" value="DsbD_N"/>
    <property type="match status" value="1"/>
</dbReference>
<dbReference type="Gene3D" id="2.60.40.1250">
    <property type="entry name" value="Thiol:disulfide interchange protein DsbD, N-terminal domain"/>
    <property type="match status" value="1"/>
</dbReference>
<dbReference type="PANTHER" id="PTHR32234">
    <property type="entry name" value="THIOL:DISULFIDE INTERCHANGE PROTEIN DSBD"/>
    <property type="match status" value="1"/>
</dbReference>
<proteinExistence type="predicted"/>
<name>E0XPM1_9BACT</name>
<dbReference type="PANTHER" id="PTHR32234:SF0">
    <property type="entry name" value="THIOL:DISULFIDE INTERCHANGE PROTEIN DSBD"/>
    <property type="match status" value="1"/>
</dbReference>
<dbReference type="AlphaFoldDB" id="E0XPM1"/>
<organism evidence="2">
    <name type="scientific">uncultured bacterium HF130_01F24</name>
    <dbReference type="NCBI Taxonomy" id="710814"/>
    <lineage>
        <taxon>Bacteria</taxon>
        <taxon>environmental samples</taxon>
    </lineage>
</organism>
<evidence type="ECO:0000313" key="2">
    <source>
        <dbReference type="EMBL" id="ADI16362.1"/>
    </source>
</evidence>
<protein>
    <submittedName>
        <fullName evidence="2">Thiol:disulfide interchange protein</fullName>
    </submittedName>
</protein>
<reference evidence="2" key="1">
    <citation type="journal article" date="2011" name="Environ. Microbiol.">
        <title>Time-series analyses of Monterey Bay coastal microbial picoplankton using a 'genome proxy' microarray.</title>
        <authorList>
            <person name="Rich V.I."/>
            <person name="Pham V.D."/>
            <person name="Eppley J."/>
            <person name="Shi Y."/>
            <person name="DeLong E.F."/>
        </authorList>
    </citation>
    <scope>NUCLEOTIDE SEQUENCE</scope>
</reference>
<feature type="domain" description="Thiol:disulfide interchange protein DsbD N-terminal" evidence="1">
    <location>
        <begin position="40"/>
        <end position="155"/>
    </location>
</feature>
<dbReference type="SUPFAM" id="SSF74863">
    <property type="entry name" value="Thiol:disulfide interchange protein DsbD, N-terminal domain (DsbD-alpha)"/>
    <property type="match status" value="1"/>
</dbReference>
<dbReference type="InterPro" id="IPR036929">
    <property type="entry name" value="DsbDN_sf"/>
</dbReference>
<dbReference type="GO" id="GO:0015035">
    <property type="term" value="F:protein-disulfide reductase activity"/>
    <property type="evidence" value="ECO:0007669"/>
    <property type="project" value="TreeGrafter"/>
</dbReference>
<evidence type="ECO:0000259" key="1">
    <source>
        <dbReference type="Pfam" id="PF11412"/>
    </source>
</evidence>
<dbReference type="InterPro" id="IPR028250">
    <property type="entry name" value="DsbDN"/>
</dbReference>
<accession>E0XPM1</accession>